<name>A0A0D3FE93_9ORYZ</name>
<dbReference type="STRING" id="65489.A0A0D3FE93"/>
<protein>
    <submittedName>
        <fullName evidence="2">Uncharacterized protein</fullName>
    </submittedName>
</protein>
<dbReference type="eggNOG" id="ENOG502QQM0">
    <property type="taxonomic scope" value="Eukaryota"/>
</dbReference>
<evidence type="ECO:0000256" key="1">
    <source>
        <dbReference type="SAM" id="MobiDB-lite"/>
    </source>
</evidence>
<organism evidence="2">
    <name type="scientific">Oryza barthii</name>
    <dbReference type="NCBI Taxonomy" id="65489"/>
    <lineage>
        <taxon>Eukaryota</taxon>
        <taxon>Viridiplantae</taxon>
        <taxon>Streptophyta</taxon>
        <taxon>Embryophyta</taxon>
        <taxon>Tracheophyta</taxon>
        <taxon>Spermatophyta</taxon>
        <taxon>Magnoliopsida</taxon>
        <taxon>Liliopsida</taxon>
        <taxon>Poales</taxon>
        <taxon>Poaceae</taxon>
        <taxon>BOP clade</taxon>
        <taxon>Oryzoideae</taxon>
        <taxon>Oryzeae</taxon>
        <taxon>Oryzinae</taxon>
        <taxon>Oryza</taxon>
    </lineage>
</organism>
<dbReference type="EnsemblPlants" id="OBART03G05000.1">
    <property type="protein sequence ID" value="OBART03G05000.1"/>
    <property type="gene ID" value="OBART03G05000"/>
</dbReference>
<evidence type="ECO:0000313" key="2">
    <source>
        <dbReference type="EnsemblPlants" id="OBART03G05000.1"/>
    </source>
</evidence>
<dbReference type="AlphaFoldDB" id="A0A0D3FE93"/>
<feature type="region of interest" description="Disordered" evidence="1">
    <location>
        <begin position="155"/>
        <end position="182"/>
    </location>
</feature>
<sequence>MSGEVCECGCVVAIVFQFLHFQNHQGRKCGLNHHPWPVLARVAESPSLPSAITHAFEALKAACRRWLLPNGILSCKQTQTRMHKIRLSGVDQRRKATTSTEYPCFTSLGSSLVAPRSYHTNTKQSKAKHDASEDFDFDPPPTRFPLASLQRCPFPSPALHTRTAAPPSHCRPGPAPSGAHPSLASRAALETLAEEPGGGEEEAARRKSSGLQAALHRVARRLLSGAGEDARPAADLRVLLSVLACPLSPVPILPRLPRHVASSAQYIIEQFRATTGCAKIEGAVKSMYAAGRVRLAMLQDPAGVWIVEMAVAGQHVAAGSDGRVAWRRTPWVGAHAARGGSRPLRRALQGLDPVTIAAIFSTAEHAGEKLVDGEDCFVLRLDVGPSVLSSWSDGTAEVIRHGLTGFFSQRSGLLVRLEDSQLTRIQSPGAAAMYWETTISSSLADYRAVDGGGGVHVAHSGRSTAHLARFGVGVRAARVVTRMEESWTIDDVAFNVPGLGPDAFIPPEEVRRSRFYDAMAAGK</sequence>
<dbReference type="InterPro" id="IPR006873">
    <property type="entry name" value="DUF620"/>
</dbReference>
<reference evidence="2" key="2">
    <citation type="submission" date="2015-03" db="UniProtKB">
        <authorList>
            <consortium name="EnsemblPlants"/>
        </authorList>
    </citation>
    <scope>IDENTIFICATION</scope>
</reference>
<dbReference type="HOGENOM" id="CLU_033378_3_0_1"/>
<reference evidence="2" key="1">
    <citation type="journal article" date="2009" name="Rice">
        <title>De Novo Next Generation Sequencing of Plant Genomes.</title>
        <authorList>
            <person name="Rounsley S."/>
            <person name="Marri P.R."/>
            <person name="Yu Y."/>
            <person name="He R."/>
            <person name="Sisneros N."/>
            <person name="Goicoechea J.L."/>
            <person name="Lee S.J."/>
            <person name="Angelova A."/>
            <person name="Kudrna D."/>
            <person name="Luo M."/>
            <person name="Affourtit J."/>
            <person name="Desany B."/>
            <person name="Knight J."/>
            <person name="Niazi F."/>
            <person name="Egholm M."/>
            <person name="Wing R.A."/>
        </authorList>
    </citation>
    <scope>NUCLEOTIDE SEQUENCE [LARGE SCALE GENOMIC DNA]</scope>
    <source>
        <strain evidence="2">cv. IRGC 105608</strain>
    </source>
</reference>
<accession>A0A0D3FE93</accession>
<feature type="region of interest" description="Disordered" evidence="1">
    <location>
        <begin position="116"/>
        <end position="140"/>
    </location>
</feature>
<evidence type="ECO:0000313" key="3">
    <source>
        <dbReference type="Proteomes" id="UP000026960"/>
    </source>
</evidence>
<dbReference type="PANTHER" id="PTHR31300">
    <property type="entry name" value="LIPASE"/>
    <property type="match status" value="1"/>
</dbReference>
<dbReference type="PANTHER" id="PTHR31300:SF3">
    <property type="entry name" value="GB|AAD30234.1"/>
    <property type="match status" value="1"/>
</dbReference>
<dbReference type="Proteomes" id="UP000026960">
    <property type="component" value="Chromosome 3"/>
</dbReference>
<dbReference type="Pfam" id="PF04788">
    <property type="entry name" value="DUF620"/>
    <property type="match status" value="1"/>
</dbReference>
<dbReference type="Gramene" id="OBART03G05000.1">
    <property type="protein sequence ID" value="OBART03G05000.1"/>
    <property type="gene ID" value="OBART03G05000"/>
</dbReference>
<keyword evidence="3" id="KW-1185">Reference proteome</keyword>
<proteinExistence type="predicted"/>
<dbReference type="PaxDb" id="65489-OBART03G05000.1"/>